<evidence type="ECO:0000256" key="1">
    <source>
        <dbReference type="SAM" id="MobiDB-lite"/>
    </source>
</evidence>
<dbReference type="InterPro" id="IPR036514">
    <property type="entry name" value="SGNH_hydro_sf"/>
</dbReference>
<evidence type="ECO:0000313" key="3">
    <source>
        <dbReference type="Proteomes" id="UP000828390"/>
    </source>
</evidence>
<dbReference type="EMBL" id="JAIWYP010000003">
    <property type="protein sequence ID" value="KAH3853497.1"/>
    <property type="molecule type" value="Genomic_DNA"/>
</dbReference>
<feature type="compositionally biased region" description="Low complexity" evidence="1">
    <location>
        <begin position="1"/>
        <end position="12"/>
    </location>
</feature>
<evidence type="ECO:0000313" key="2">
    <source>
        <dbReference type="EMBL" id="KAH3853497.1"/>
    </source>
</evidence>
<protein>
    <submittedName>
        <fullName evidence="2">Uncharacterized protein</fullName>
    </submittedName>
</protein>
<reference evidence="2" key="1">
    <citation type="journal article" date="2019" name="bioRxiv">
        <title>The Genome of the Zebra Mussel, Dreissena polymorpha: A Resource for Invasive Species Research.</title>
        <authorList>
            <person name="McCartney M.A."/>
            <person name="Auch B."/>
            <person name="Kono T."/>
            <person name="Mallez S."/>
            <person name="Zhang Y."/>
            <person name="Obille A."/>
            <person name="Becker A."/>
            <person name="Abrahante J.E."/>
            <person name="Garbe J."/>
            <person name="Badalamenti J.P."/>
            <person name="Herman A."/>
            <person name="Mangelson H."/>
            <person name="Liachko I."/>
            <person name="Sullivan S."/>
            <person name="Sone E.D."/>
            <person name="Koren S."/>
            <person name="Silverstein K.A.T."/>
            <person name="Beckman K.B."/>
            <person name="Gohl D.M."/>
        </authorList>
    </citation>
    <scope>NUCLEOTIDE SEQUENCE</scope>
    <source>
        <strain evidence="2">Duluth1</strain>
        <tissue evidence="2">Whole animal</tissue>
    </source>
</reference>
<sequence>MRKSQKSPSKVNSNEKPKSPSNRNNNQNIQSRNDNTLIGKNFNSNTLGLLVGTSNSKYVSAKYIAGNNMYLKKVLKYTIRNAQNFVKSYEGTKPDIVAYQLTCNYLKENPLEKIVEDMDSLINETNTAFGEKPIVISLPLPRSKYYLNKKAQQLSFETTSKLSRHVNVTFSNNSNLMYRGNPVDGIMYDRKHLSQWGT</sequence>
<feature type="region of interest" description="Disordered" evidence="1">
    <location>
        <begin position="1"/>
        <end position="37"/>
    </location>
</feature>
<reference evidence="2" key="2">
    <citation type="submission" date="2020-11" db="EMBL/GenBank/DDBJ databases">
        <authorList>
            <person name="McCartney M.A."/>
            <person name="Auch B."/>
            <person name="Kono T."/>
            <person name="Mallez S."/>
            <person name="Becker A."/>
            <person name="Gohl D.M."/>
            <person name="Silverstein K.A.T."/>
            <person name="Koren S."/>
            <person name="Bechman K.B."/>
            <person name="Herman A."/>
            <person name="Abrahante J.E."/>
            <person name="Garbe J."/>
        </authorList>
    </citation>
    <scope>NUCLEOTIDE SEQUENCE</scope>
    <source>
        <strain evidence="2">Duluth1</strain>
        <tissue evidence="2">Whole animal</tissue>
    </source>
</reference>
<feature type="compositionally biased region" description="Low complexity" evidence="1">
    <location>
        <begin position="19"/>
        <end position="35"/>
    </location>
</feature>
<dbReference type="Proteomes" id="UP000828390">
    <property type="component" value="Unassembled WGS sequence"/>
</dbReference>
<keyword evidence="3" id="KW-1185">Reference proteome</keyword>
<dbReference type="AlphaFoldDB" id="A0A9D4LAE7"/>
<proteinExistence type="predicted"/>
<name>A0A9D4LAE7_DREPO</name>
<dbReference type="SUPFAM" id="SSF52266">
    <property type="entry name" value="SGNH hydrolase"/>
    <property type="match status" value="1"/>
</dbReference>
<dbReference type="Gene3D" id="3.40.50.1110">
    <property type="entry name" value="SGNH hydrolase"/>
    <property type="match status" value="1"/>
</dbReference>
<organism evidence="2 3">
    <name type="scientific">Dreissena polymorpha</name>
    <name type="common">Zebra mussel</name>
    <name type="synonym">Mytilus polymorpha</name>
    <dbReference type="NCBI Taxonomy" id="45954"/>
    <lineage>
        <taxon>Eukaryota</taxon>
        <taxon>Metazoa</taxon>
        <taxon>Spiralia</taxon>
        <taxon>Lophotrochozoa</taxon>
        <taxon>Mollusca</taxon>
        <taxon>Bivalvia</taxon>
        <taxon>Autobranchia</taxon>
        <taxon>Heteroconchia</taxon>
        <taxon>Euheterodonta</taxon>
        <taxon>Imparidentia</taxon>
        <taxon>Neoheterodontei</taxon>
        <taxon>Myida</taxon>
        <taxon>Dreissenoidea</taxon>
        <taxon>Dreissenidae</taxon>
        <taxon>Dreissena</taxon>
    </lineage>
</organism>
<accession>A0A9D4LAE7</accession>
<gene>
    <name evidence="2" type="ORF">DPMN_096022</name>
</gene>
<comment type="caution">
    <text evidence="2">The sequence shown here is derived from an EMBL/GenBank/DDBJ whole genome shotgun (WGS) entry which is preliminary data.</text>
</comment>